<organism evidence="1 2">
    <name type="scientific">Phytophthora nicotianae P1569</name>
    <dbReference type="NCBI Taxonomy" id="1317065"/>
    <lineage>
        <taxon>Eukaryota</taxon>
        <taxon>Sar</taxon>
        <taxon>Stramenopiles</taxon>
        <taxon>Oomycota</taxon>
        <taxon>Peronosporomycetes</taxon>
        <taxon>Peronosporales</taxon>
        <taxon>Peronosporaceae</taxon>
        <taxon>Phytophthora</taxon>
    </lineage>
</organism>
<dbReference type="EMBL" id="ANIZ01004174">
    <property type="protein sequence ID" value="ETI30335.1"/>
    <property type="molecule type" value="Genomic_DNA"/>
</dbReference>
<evidence type="ECO:0000313" key="1">
    <source>
        <dbReference type="EMBL" id="ETI30335.1"/>
    </source>
</evidence>
<sequence length="61" mass="7308">RAPFFDKMEISEIPFNYPIILQSIRTRKNLQCPPGLKNARCLEDNRDYYEQLYLHHIGGRK</sequence>
<dbReference type="Proteomes" id="UP000018721">
    <property type="component" value="Unassembled WGS sequence"/>
</dbReference>
<name>V9DTX3_PHYNI</name>
<comment type="caution">
    <text evidence="1">The sequence shown here is derived from an EMBL/GenBank/DDBJ whole genome shotgun (WGS) entry which is preliminary data.</text>
</comment>
<gene>
    <name evidence="1" type="ORF">F443_22544</name>
</gene>
<protein>
    <submittedName>
        <fullName evidence="1">Uncharacterized protein</fullName>
    </submittedName>
</protein>
<feature type="non-terminal residue" evidence="1">
    <location>
        <position position="1"/>
    </location>
</feature>
<keyword evidence="2" id="KW-1185">Reference proteome</keyword>
<reference evidence="1 2" key="1">
    <citation type="submission" date="2013-11" db="EMBL/GenBank/DDBJ databases">
        <title>The Genome Sequence of Phytophthora parasitica P1569.</title>
        <authorList>
            <consortium name="The Broad Institute Genomics Platform"/>
            <person name="Russ C."/>
            <person name="Tyler B."/>
            <person name="Panabieres F."/>
            <person name="Shan W."/>
            <person name="Tripathy S."/>
            <person name="Grunwald N."/>
            <person name="Machado M."/>
            <person name="Johnson C.S."/>
            <person name="Arredondo F."/>
            <person name="Hong C."/>
            <person name="Coffey M."/>
            <person name="Young S.K."/>
            <person name="Zeng Q."/>
            <person name="Gargeya S."/>
            <person name="Fitzgerald M."/>
            <person name="Abouelleil A."/>
            <person name="Alvarado L."/>
            <person name="Chapman S.B."/>
            <person name="Gainer-Dewar J."/>
            <person name="Goldberg J."/>
            <person name="Griggs A."/>
            <person name="Gujja S."/>
            <person name="Hansen M."/>
            <person name="Howarth C."/>
            <person name="Imamovic A."/>
            <person name="Ireland A."/>
            <person name="Larimer J."/>
            <person name="McCowan C."/>
            <person name="Murphy C."/>
            <person name="Pearson M."/>
            <person name="Poon T.W."/>
            <person name="Priest M."/>
            <person name="Roberts A."/>
            <person name="Saif S."/>
            <person name="Shea T."/>
            <person name="Sykes S."/>
            <person name="Wortman J."/>
            <person name="Nusbaum C."/>
            <person name="Birren B."/>
        </authorList>
    </citation>
    <scope>NUCLEOTIDE SEQUENCE [LARGE SCALE GENOMIC DNA]</scope>
    <source>
        <strain evidence="1 2">P1569</strain>
    </source>
</reference>
<dbReference type="OrthoDB" id="162393at2759"/>
<proteinExistence type="predicted"/>
<dbReference type="AlphaFoldDB" id="V9DTX3"/>
<accession>V9DTX3</accession>
<dbReference type="HOGENOM" id="CLU_2929953_0_0_1"/>
<feature type="non-terminal residue" evidence="1">
    <location>
        <position position="61"/>
    </location>
</feature>
<evidence type="ECO:0000313" key="2">
    <source>
        <dbReference type="Proteomes" id="UP000018721"/>
    </source>
</evidence>